<organism evidence="3 4">
    <name type="scientific">Streptomyces lateritius</name>
    <dbReference type="NCBI Taxonomy" id="67313"/>
    <lineage>
        <taxon>Bacteria</taxon>
        <taxon>Bacillati</taxon>
        <taxon>Actinomycetota</taxon>
        <taxon>Actinomycetes</taxon>
        <taxon>Kitasatosporales</taxon>
        <taxon>Streptomycetaceae</taxon>
        <taxon>Streptomyces</taxon>
    </lineage>
</organism>
<feature type="signal peptide" evidence="2">
    <location>
        <begin position="1"/>
        <end position="21"/>
    </location>
</feature>
<accession>A0ABW6YLV2</accession>
<protein>
    <submittedName>
        <fullName evidence="3">Uncharacterized protein</fullName>
    </submittedName>
</protein>
<evidence type="ECO:0000256" key="1">
    <source>
        <dbReference type="SAM" id="Phobius"/>
    </source>
</evidence>
<sequence>MRLLALATATALLVLGAPASAAAQCSNPDYKGIRSFPGGACPQHVAGIASGVVWALLTLAAGLWLISALRRSRSETDTDLATIDAVFSDASNEESAAGRRETNDMSL</sequence>
<evidence type="ECO:0000256" key="2">
    <source>
        <dbReference type="SAM" id="SignalP"/>
    </source>
</evidence>
<keyword evidence="2" id="KW-0732">Signal</keyword>
<evidence type="ECO:0000313" key="4">
    <source>
        <dbReference type="Proteomes" id="UP001603013"/>
    </source>
</evidence>
<keyword evidence="1" id="KW-1133">Transmembrane helix</keyword>
<feature type="chain" id="PRO_5047188382" evidence="2">
    <location>
        <begin position="22"/>
        <end position="107"/>
    </location>
</feature>
<proteinExistence type="predicted"/>
<keyword evidence="1" id="KW-0812">Transmembrane</keyword>
<dbReference type="EMBL" id="JBIBSM010000026">
    <property type="protein sequence ID" value="MFF8280861.1"/>
    <property type="molecule type" value="Genomic_DNA"/>
</dbReference>
<dbReference type="Proteomes" id="UP001603013">
    <property type="component" value="Unassembled WGS sequence"/>
</dbReference>
<feature type="transmembrane region" description="Helical" evidence="1">
    <location>
        <begin position="45"/>
        <end position="66"/>
    </location>
</feature>
<name>A0ABW6YLV2_9ACTN</name>
<gene>
    <name evidence="3" type="ORF">ACF05T_33170</name>
</gene>
<comment type="caution">
    <text evidence="3">The sequence shown here is derived from an EMBL/GenBank/DDBJ whole genome shotgun (WGS) entry which is preliminary data.</text>
</comment>
<evidence type="ECO:0000313" key="3">
    <source>
        <dbReference type="EMBL" id="MFF8280861.1"/>
    </source>
</evidence>
<keyword evidence="1" id="KW-0472">Membrane</keyword>
<dbReference type="RefSeq" id="WP_391937637.1">
    <property type="nucleotide sequence ID" value="NZ_JBIBSM010000026.1"/>
</dbReference>
<keyword evidence="4" id="KW-1185">Reference proteome</keyword>
<reference evidence="3 4" key="1">
    <citation type="submission" date="2024-10" db="EMBL/GenBank/DDBJ databases">
        <title>The Natural Products Discovery Center: Release of the First 8490 Sequenced Strains for Exploring Actinobacteria Biosynthetic Diversity.</title>
        <authorList>
            <person name="Kalkreuter E."/>
            <person name="Kautsar S.A."/>
            <person name="Yang D."/>
            <person name="Bader C.D."/>
            <person name="Teijaro C.N."/>
            <person name="Fluegel L."/>
            <person name="Davis C.M."/>
            <person name="Simpson J.R."/>
            <person name="Lauterbach L."/>
            <person name="Steele A.D."/>
            <person name="Gui C."/>
            <person name="Meng S."/>
            <person name="Li G."/>
            <person name="Viehrig K."/>
            <person name="Ye F."/>
            <person name="Su P."/>
            <person name="Kiefer A.F."/>
            <person name="Nichols A."/>
            <person name="Cepeda A.J."/>
            <person name="Yan W."/>
            <person name="Fan B."/>
            <person name="Jiang Y."/>
            <person name="Adhikari A."/>
            <person name="Zheng C.-J."/>
            <person name="Schuster L."/>
            <person name="Cowan T.M."/>
            <person name="Smanski M.J."/>
            <person name="Chevrette M.G."/>
            <person name="De Carvalho L.P.S."/>
            <person name="Shen B."/>
        </authorList>
    </citation>
    <scope>NUCLEOTIDE SEQUENCE [LARGE SCALE GENOMIC DNA]</scope>
    <source>
        <strain evidence="3 4">NPDC015755</strain>
    </source>
</reference>